<accession>A0A914C1C7</accession>
<dbReference type="Proteomes" id="UP000887540">
    <property type="component" value="Unplaced"/>
</dbReference>
<evidence type="ECO:0000313" key="4">
    <source>
        <dbReference type="WBParaSite" id="ACRNAN_Path_1504.g5861.t1"/>
    </source>
</evidence>
<dbReference type="PANTHER" id="PTHR11373">
    <property type="entry name" value="DEOXYNUCLEOSIDE TRIPHOSPHATE TRIPHOSPHOHYDROLASE"/>
    <property type="match status" value="1"/>
</dbReference>
<dbReference type="GO" id="GO:0006203">
    <property type="term" value="P:dGTP catabolic process"/>
    <property type="evidence" value="ECO:0007669"/>
    <property type="project" value="TreeGrafter"/>
</dbReference>
<comment type="similarity">
    <text evidence="1">Belongs to the SAMHD1 family.</text>
</comment>
<dbReference type="SUPFAM" id="SSF109604">
    <property type="entry name" value="HD-domain/PDEase-like"/>
    <property type="match status" value="1"/>
</dbReference>
<dbReference type="InterPro" id="IPR006674">
    <property type="entry name" value="HD_domain"/>
</dbReference>
<dbReference type="PANTHER" id="PTHR11373:SF4">
    <property type="entry name" value="DEOXYNUCLEOSIDE TRIPHOSPHATE TRIPHOSPHOHYDROLASE SAMHD1"/>
    <property type="match status" value="1"/>
</dbReference>
<dbReference type="InterPro" id="IPR050135">
    <property type="entry name" value="dGTPase-like"/>
</dbReference>
<dbReference type="InterPro" id="IPR003607">
    <property type="entry name" value="HD/PDEase_dom"/>
</dbReference>
<organism evidence="3 4">
    <name type="scientific">Acrobeloides nanus</name>
    <dbReference type="NCBI Taxonomy" id="290746"/>
    <lineage>
        <taxon>Eukaryota</taxon>
        <taxon>Metazoa</taxon>
        <taxon>Ecdysozoa</taxon>
        <taxon>Nematoda</taxon>
        <taxon>Chromadorea</taxon>
        <taxon>Rhabditida</taxon>
        <taxon>Tylenchina</taxon>
        <taxon>Cephalobomorpha</taxon>
        <taxon>Cephaloboidea</taxon>
        <taxon>Cephalobidae</taxon>
        <taxon>Acrobeloides</taxon>
    </lineage>
</organism>
<sequence>MEAIKKFFPQFIQKTTLIHPLQDHNYDIETHSSNNDTMEITVYHLARAHVNALAERQPELGINSSDKLCVCIAALLHDLGHGPLSHTFEIFMKQANPEARWKHEECSTKIFRYMLAHNQELKNILNKYLNEIDYVFIAEMINPPKEFIINGEWQLQGRDKNKSFLYDIVSNKHDCIDVDKFDYLMRDSKSTKINIPFCKTALARIQIYMEARDFDFGYSRIVYGRKIRDNINGVMFSREDLHTKLYQHKTVVACETMIVDAWLKATPYFKVLTEQGEYDLVHAIENIEAFLQLNDLLLEQILQSKDPYLKESQAILQKVENRHTLRLIGQTFLFSNCKKTTTEIKNEILKLDNTIHPNSVIVVIREIHRGKSIEDDPITEVRIFNEANPTDNETNQLSYYWKETNIASKTGKRNVYVYVPYETSLIEKEKIFVAFEKLCRKINCCELPVKVC</sequence>
<evidence type="ECO:0000256" key="1">
    <source>
        <dbReference type="ARBA" id="ARBA00005776"/>
    </source>
</evidence>
<dbReference type="GO" id="GO:0005634">
    <property type="term" value="C:nucleus"/>
    <property type="evidence" value="ECO:0007669"/>
    <property type="project" value="TreeGrafter"/>
</dbReference>
<dbReference type="WBParaSite" id="ACRNAN_Path_1504.g5861.t1">
    <property type="protein sequence ID" value="ACRNAN_Path_1504.g5861.t1"/>
    <property type="gene ID" value="ACRNAN_Path_1504.g5861"/>
</dbReference>
<evidence type="ECO:0000259" key="2">
    <source>
        <dbReference type="Pfam" id="PF01966"/>
    </source>
</evidence>
<dbReference type="AlphaFoldDB" id="A0A914C1C7"/>
<proteinExistence type="inferred from homology"/>
<dbReference type="Gene3D" id="1.10.3210.10">
    <property type="entry name" value="Hypothetical protein af1432"/>
    <property type="match status" value="1"/>
</dbReference>
<protein>
    <submittedName>
        <fullName evidence="4">HD domain-containing protein</fullName>
    </submittedName>
</protein>
<keyword evidence="3" id="KW-1185">Reference proteome</keyword>
<dbReference type="Pfam" id="PF01966">
    <property type="entry name" value="HD"/>
    <property type="match status" value="1"/>
</dbReference>
<dbReference type="CDD" id="cd00077">
    <property type="entry name" value="HDc"/>
    <property type="match status" value="1"/>
</dbReference>
<evidence type="ECO:0000313" key="3">
    <source>
        <dbReference type="Proteomes" id="UP000887540"/>
    </source>
</evidence>
<dbReference type="GO" id="GO:0008832">
    <property type="term" value="F:dGTPase activity"/>
    <property type="evidence" value="ECO:0007669"/>
    <property type="project" value="TreeGrafter"/>
</dbReference>
<feature type="domain" description="HD" evidence="2">
    <location>
        <begin position="43"/>
        <end position="132"/>
    </location>
</feature>
<name>A0A914C1C7_9BILA</name>
<reference evidence="4" key="1">
    <citation type="submission" date="2022-11" db="UniProtKB">
        <authorList>
            <consortium name="WormBaseParasite"/>
        </authorList>
    </citation>
    <scope>IDENTIFICATION</scope>
</reference>